<dbReference type="RefSeq" id="WP_073016715.1">
    <property type="nucleotide sequence ID" value="NZ_FQXU01000003.1"/>
</dbReference>
<proteinExistence type="predicted"/>
<feature type="transmembrane region" description="Helical" evidence="1">
    <location>
        <begin position="77"/>
        <end position="95"/>
    </location>
</feature>
<keyword evidence="1" id="KW-1133">Transmembrane helix</keyword>
<gene>
    <name evidence="2" type="ORF">SAMN02745941_00698</name>
</gene>
<keyword evidence="1" id="KW-0472">Membrane</keyword>
<name>A0A1M5UZW9_9CLOT</name>
<keyword evidence="1" id="KW-0812">Transmembrane</keyword>
<organism evidence="2 3">
    <name type="scientific">Clostridium intestinale DSM 6191</name>
    <dbReference type="NCBI Taxonomy" id="1121320"/>
    <lineage>
        <taxon>Bacteria</taxon>
        <taxon>Bacillati</taxon>
        <taxon>Bacillota</taxon>
        <taxon>Clostridia</taxon>
        <taxon>Eubacteriales</taxon>
        <taxon>Clostridiaceae</taxon>
        <taxon>Clostridium</taxon>
    </lineage>
</organism>
<dbReference type="EMBL" id="FQXU01000003">
    <property type="protein sequence ID" value="SHH68243.1"/>
    <property type="molecule type" value="Genomic_DNA"/>
</dbReference>
<dbReference type="AlphaFoldDB" id="A0A1M5UZW9"/>
<dbReference type="Proteomes" id="UP000184241">
    <property type="component" value="Unassembled WGS sequence"/>
</dbReference>
<evidence type="ECO:0000313" key="2">
    <source>
        <dbReference type="EMBL" id="SHH68243.1"/>
    </source>
</evidence>
<evidence type="ECO:0000256" key="1">
    <source>
        <dbReference type="SAM" id="Phobius"/>
    </source>
</evidence>
<reference evidence="2 3" key="1">
    <citation type="submission" date="2016-11" db="EMBL/GenBank/DDBJ databases">
        <authorList>
            <person name="Jaros S."/>
            <person name="Januszkiewicz K."/>
            <person name="Wedrychowicz H."/>
        </authorList>
    </citation>
    <scope>NUCLEOTIDE SEQUENCE [LARGE SCALE GENOMIC DNA]</scope>
    <source>
        <strain evidence="2 3">DSM 6191</strain>
    </source>
</reference>
<evidence type="ECO:0000313" key="3">
    <source>
        <dbReference type="Proteomes" id="UP000184241"/>
    </source>
</evidence>
<protein>
    <submittedName>
        <fullName evidence="2">Uncharacterized protein</fullName>
    </submittedName>
</protein>
<feature type="transmembrane region" description="Helical" evidence="1">
    <location>
        <begin position="46"/>
        <end position="65"/>
    </location>
</feature>
<accession>A0A1M5UZW9</accession>
<sequence length="231" mass="27045">MDTDNKKLFKYLGMIFISVLICYRLPHSSYSIIEYIIRPIRINYTTIYLAGLIPLVLFIIGIKGLFKLKRNEKKSKFFIFIITVFVIIPIMKWSLGFVRSSYHFIIKDGLNSLDITDSKVNLGSNNNDFSINVNMEIIDYGSSNKDFKVKVYLPTSLTDILGEEAYDLEGSYNTYGHKGKTYINEKIVLKNANEKMRGEIFKTMWYFDPIRYELYNNDQSIKIVDYRNKSF</sequence>
<feature type="transmembrane region" description="Helical" evidence="1">
    <location>
        <begin position="9"/>
        <end position="26"/>
    </location>
</feature>